<dbReference type="Proteomes" id="UP001396334">
    <property type="component" value="Unassembled WGS sequence"/>
</dbReference>
<accession>A0ABR2P024</accession>
<comment type="caution">
    <text evidence="2">The sequence shown here is derived from an EMBL/GenBank/DDBJ whole genome shotgun (WGS) entry which is preliminary data.</text>
</comment>
<evidence type="ECO:0000313" key="3">
    <source>
        <dbReference type="Proteomes" id="UP001396334"/>
    </source>
</evidence>
<dbReference type="InterPro" id="IPR046345">
    <property type="entry name" value="TraB_PrgY-like"/>
</dbReference>
<proteinExistence type="predicted"/>
<feature type="region of interest" description="Disordered" evidence="1">
    <location>
        <begin position="1"/>
        <end position="36"/>
    </location>
</feature>
<reference evidence="2 3" key="1">
    <citation type="journal article" date="2024" name="G3 (Bethesda)">
        <title>Genome assembly of Hibiscus sabdariffa L. provides insights into metabolisms of medicinal natural products.</title>
        <authorList>
            <person name="Kim T."/>
        </authorList>
    </citation>
    <scope>NUCLEOTIDE SEQUENCE [LARGE SCALE GENOMIC DNA]</scope>
    <source>
        <strain evidence="2">TK-2024</strain>
        <tissue evidence="2">Old leaves</tissue>
    </source>
</reference>
<dbReference type="EMBL" id="JBBPBN010000089">
    <property type="protein sequence ID" value="KAK8981726.1"/>
    <property type="molecule type" value="Genomic_DNA"/>
</dbReference>
<organism evidence="2 3">
    <name type="scientific">Hibiscus sabdariffa</name>
    <name type="common">roselle</name>
    <dbReference type="NCBI Taxonomy" id="183260"/>
    <lineage>
        <taxon>Eukaryota</taxon>
        <taxon>Viridiplantae</taxon>
        <taxon>Streptophyta</taxon>
        <taxon>Embryophyta</taxon>
        <taxon>Tracheophyta</taxon>
        <taxon>Spermatophyta</taxon>
        <taxon>Magnoliopsida</taxon>
        <taxon>eudicotyledons</taxon>
        <taxon>Gunneridae</taxon>
        <taxon>Pentapetalae</taxon>
        <taxon>rosids</taxon>
        <taxon>malvids</taxon>
        <taxon>Malvales</taxon>
        <taxon>Malvaceae</taxon>
        <taxon>Malvoideae</taxon>
        <taxon>Hibiscus</taxon>
    </lineage>
</organism>
<feature type="compositionally biased region" description="Polar residues" evidence="1">
    <location>
        <begin position="1"/>
        <end position="13"/>
    </location>
</feature>
<evidence type="ECO:0008006" key="4">
    <source>
        <dbReference type="Google" id="ProtNLM"/>
    </source>
</evidence>
<evidence type="ECO:0000313" key="2">
    <source>
        <dbReference type="EMBL" id="KAK8981726.1"/>
    </source>
</evidence>
<dbReference type="PANTHER" id="PTHR21530">
    <property type="entry name" value="PHEROMONE SHUTDOWN PROTEIN"/>
    <property type="match status" value="1"/>
</dbReference>
<evidence type="ECO:0000256" key="1">
    <source>
        <dbReference type="SAM" id="MobiDB-lite"/>
    </source>
</evidence>
<keyword evidence="3" id="KW-1185">Reference proteome</keyword>
<name>A0ABR2P024_9ROSI</name>
<sequence length="176" mass="19140">MPNTPRQAAQPNPWTSPQPAAPSELPADNIKREGMPNFPRSYQRTWCISRANLLPRAANAMCTWLGLGISKARSCSAFCLESCQEVEAIISYLKASLLDTKSIKYMSSTTLRSVARNHSLVVAVVGKGHLPGIQKYWKRPVSINELMTISPQKPTLSTGKILASPGIAIAGRLHAS</sequence>
<gene>
    <name evidence="2" type="ORF">V6N11_028131</name>
</gene>
<protein>
    <recommendedName>
        <fullName evidence="4">TraB domain-containing protein</fullName>
    </recommendedName>
</protein>
<dbReference type="PANTHER" id="PTHR21530:SF7">
    <property type="entry name" value="TRAB DOMAIN-CONTAINING PROTEIN"/>
    <property type="match status" value="1"/>
</dbReference>